<dbReference type="KEGG" id="hir:HETIRDRAFT_420793"/>
<dbReference type="Proteomes" id="UP000030671">
    <property type="component" value="Unassembled WGS sequence"/>
</dbReference>
<dbReference type="NCBIfam" id="TIGR00756">
    <property type="entry name" value="PPR"/>
    <property type="match status" value="1"/>
</dbReference>
<keyword evidence="1" id="KW-0677">Repeat</keyword>
<dbReference type="GeneID" id="20673678"/>
<evidence type="ECO:0000256" key="3">
    <source>
        <dbReference type="SAM" id="MobiDB-lite"/>
    </source>
</evidence>
<evidence type="ECO:0008006" key="6">
    <source>
        <dbReference type="Google" id="ProtNLM"/>
    </source>
</evidence>
<keyword evidence="5" id="KW-1185">Reference proteome</keyword>
<dbReference type="InterPro" id="IPR002885">
    <property type="entry name" value="PPR_rpt"/>
</dbReference>
<dbReference type="Pfam" id="PF01535">
    <property type="entry name" value="PPR"/>
    <property type="match status" value="1"/>
</dbReference>
<protein>
    <recommendedName>
        <fullName evidence="6">Pentacotripeptide-repeat region of PRORP domain-containing protein</fullName>
    </recommendedName>
</protein>
<feature type="repeat" description="PPR" evidence="2">
    <location>
        <begin position="568"/>
        <end position="602"/>
    </location>
</feature>
<dbReference type="PANTHER" id="PTHR47942:SF63">
    <property type="entry name" value="PENTATRICOPEPTIDE REPEAT-CONTAINING PROTEIN"/>
    <property type="match status" value="1"/>
</dbReference>
<dbReference type="AlphaFoldDB" id="W4JY13"/>
<accession>W4JY13</accession>
<sequence>MTAFVPHALTRIPHGLHSFIWPTLPWLTAFPRSLSTSTVQRKEETPAVIALRSIPYPRTLPDPAIFESFSQEYQSIDVSGVRQQPRYVPLYDHSAPLARLVVAGKYEDAEVVRAELVQSGTFIRHSPVYFRAAQHVLEHEDLPNRSQAFSNWWSLIPYASSVRQGSFRNVTRLIFSSNRVDLPTAIRYAIISAEKGYARKIGPLAIGHITRFADPAFTARFIDEFDRADREFYEKTREISGVYTPSVVRNKDSRKRWWSLAIRTHCNAKRPLAAFELLEAAREHGVRLTRYTYSYVLGELEAKKCTDAATALKAMFKKQILVPAKDLMTQGPPATSPEALPTIDASRTLENNLAISLRMLKRSLLSDYPPSARELAAFFDIYKTHRRGGRAINLLQTRAFRLSRTAFAVVKHAELLHHHHKKEYNHVLYVFTNYFHMVGVPREDVLHLLPTVSDHPPRRRLRRPTPRRPLLSMFKFTTFNTSDKIWPSGYHTSLVWTALVHHCSKRVQLEQLYEKLIDFASRRSYKPISSASSPPSASTSAAPQSSAATEGHWSETTSPDIAPVEAFDAAHFNAFVDGFCRFQRFDRAYRVIEDMRSFGIQPDFHTMCMLAGRLAKLGDTDEALNMLDQIRQRSVTEQQEGAVNESEKVEGVAVQEGESVEESRKPMSRQQFIEALRKRRRSGPLLAAYTSVLRGFVDRRLLDHARAIEVALGEHLGYVSGSEPQTEEAINWLRRIEGLERERLEAEGFSAEAEITDEEQTAGEPQ</sequence>
<dbReference type="eggNOG" id="KOG4197">
    <property type="taxonomic scope" value="Eukaryota"/>
</dbReference>
<evidence type="ECO:0000256" key="1">
    <source>
        <dbReference type="ARBA" id="ARBA00022737"/>
    </source>
</evidence>
<reference evidence="4 5" key="1">
    <citation type="journal article" date="2012" name="New Phytol.">
        <title>Insight into trade-off between wood decay and parasitism from the genome of a fungal forest pathogen.</title>
        <authorList>
            <person name="Olson A."/>
            <person name="Aerts A."/>
            <person name="Asiegbu F."/>
            <person name="Belbahri L."/>
            <person name="Bouzid O."/>
            <person name="Broberg A."/>
            <person name="Canback B."/>
            <person name="Coutinho P.M."/>
            <person name="Cullen D."/>
            <person name="Dalman K."/>
            <person name="Deflorio G."/>
            <person name="van Diepen L.T."/>
            <person name="Dunand C."/>
            <person name="Duplessis S."/>
            <person name="Durling M."/>
            <person name="Gonthier P."/>
            <person name="Grimwood J."/>
            <person name="Fossdal C.G."/>
            <person name="Hansson D."/>
            <person name="Henrissat B."/>
            <person name="Hietala A."/>
            <person name="Himmelstrand K."/>
            <person name="Hoffmeister D."/>
            <person name="Hogberg N."/>
            <person name="James T.Y."/>
            <person name="Karlsson M."/>
            <person name="Kohler A."/>
            <person name="Kues U."/>
            <person name="Lee Y.H."/>
            <person name="Lin Y.C."/>
            <person name="Lind M."/>
            <person name="Lindquist E."/>
            <person name="Lombard V."/>
            <person name="Lucas S."/>
            <person name="Lunden K."/>
            <person name="Morin E."/>
            <person name="Murat C."/>
            <person name="Park J."/>
            <person name="Raffaello T."/>
            <person name="Rouze P."/>
            <person name="Salamov A."/>
            <person name="Schmutz J."/>
            <person name="Solheim H."/>
            <person name="Stahlberg J."/>
            <person name="Velez H."/>
            <person name="de Vries R.P."/>
            <person name="Wiebenga A."/>
            <person name="Woodward S."/>
            <person name="Yakovlev I."/>
            <person name="Garbelotto M."/>
            <person name="Martin F."/>
            <person name="Grigoriev I.V."/>
            <person name="Stenlid J."/>
        </authorList>
    </citation>
    <scope>NUCLEOTIDE SEQUENCE [LARGE SCALE GENOMIC DNA]</scope>
    <source>
        <strain evidence="4 5">TC 32-1</strain>
    </source>
</reference>
<dbReference type="PANTHER" id="PTHR47942">
    <property type="entry name" value="TETRATRICOPEPTIDE REPEAT (TPR)-LIKE SUPERFAMILY PROTEIN-RELATED"/>
    <property type="match status" value="1"/>
</dbReference>
<dbReference type="EMBL" id="KI925462">
    <property type="protein sequence ID" value="ETW77985.1"/>
    <property type="molecule type" value="Genomic_DNA"/>
</dbReference>
<dbReference type="InterPro" id="IPR011990">
    <property type="entry name" value="TPR-like_helical_dom_sf"/>
</dbReference>
<dbReference type="STRING" id="747525.W4JY13"/>
<organism evidence="4 5">
    <name type="scientific">Heterobasidion irregulare (strain TC 32-1)</name>
    <dbReference type="NCBI Taxonomy" id="747525"/>
    <lineage>
        <taxon>Eukaryota</taxon>
        <taxon>Fungi</taxon>
        <taxon>Dikarya</taxon>
        <taxon>Basidiomycota</taxon>
        <taxon>Agaricomycotina</taxon>
        <taxon>Agaricomycetes</taxon>
        <taxon>Russulales</taxon>
        <taxon>Bondarzewiaceae</taxon>
        <taxon>Heterobasidion</taxon>
        <taxon>Heterobasidion annosum species complex</taxon>
    </lineage>
</organism>
<feature type="region of interest" description="Disordered" evidence="3">
    <location>
        <begin position="528"/>
        <end position="557"/>
    </location>
</feature>
<gene>
    <name evidence="4" type="ORF">HETIRDRAFT_420793</name>
</gene>
<dbReference type="Gene3D" id="1.25.40.10">
    <property type="entry name" value="Tetratricopeptide repeat domain"/>
    <property type="match status" value="1"/>
</dbReference>
<evidence type="ECO:0000313" key="4">
    <source>
        <dbReference type="EMBL" id="ETW77985.1"/>
    </source>
</evidence>
<proteinExistence type="predicted"/>
<name>W4JY13_HETIT</name>
<evidence type="ECO:0000256" key="2">
    <source>
        <dbReference type="PROSITE-ProRule" id="PRU00708"/>
    </source>
</evidence>
<dbReference type="HOGENOM" id="CLU_017541_0_0_1"/>
<dbReference type="InParanoid" id="W4JY13"/>
<feature type="compositionally biased region" description="Low complexity" evidence="3">
    <location>
        <begin position="529"/>
        <end position="548"/>
    </location>
</feature>
<dbReference type="InterPro" id="IPR051222">
    <property type="entry name" value="PPR/CCM1_RNA-binding"/>
</dbReference>
<feature type="region of interest" description="Disordered" evidence="3">
    <location>
        <begin position="637"/>
        <end position="666"/>
    </location>
</feature>
<dbReference type="PROSITE" id="PS51375">
    <property type="entry name" value="PPR"/>
    <property type="match status" value="1"/>
</dbReference>
<dbReference type="OrthoDB" id="185373at2759"/>
<dbReference type="RefSeq" id="XP_009549992.1">
    <property type="nucleotide sequence ID" value="XM_009551697.1"/>
</dbReference>
<evidence type="ECO:0000313" key="5">
    <source>
        <dbReference type="Proteomes" id="UP000030671"/>
    </source>
</evidence>